<evidence type="ECO:0000313" key="1">
    <source>
        <dbReference type="Proteomes" id="UP000000437"/>
    </source>
</evidence>
<proteinExistence type="predicted"/>
<accession>A0AC58G3R0</accession>
<protein>
    <submittedName>
        <fullName evidence="2">Uncharacterized protein si:ch211-212k18.9 isoform X1</fullName>
    </submittedName>
</protein>
<dbReference type="Proteomes" id="UP000000437">
    <property type="component" value="Chromosome 7"/>
</dbReference>
<keyword evidence="1" id="KW-1185">Reference proteome</keyword>
<organism evidence="1 2">
    <name type="scientific">Danio rerio</name>
    <name type="common">Zebrafish</name>
    <name type="synonym">Brachydanio rerio</name>
    <dbReference type="NCBI Taxonomy" id="7955"/>
    <lineage>
        <taxon>Eukaryota</taxon>
        <taxon>Metazoa</taxon>
        <taxon>Chordata</taxon>
        <taxon>Craniata</taxon>
        <taxon>Vertebrata</taxon>
        <taxon>Euteleostomi</taxon>
        <taxon>Actinopterygii</taxon>
        <taxon>Neopterygii</taxon>
        <taxon>Teleostei</taxon>
        <taxon>Ostariophysi</taxon>
        <taxon>Cypriniformes</taxon>
        <taxon>Danionidae</taxon>
        <taxon>Danioninae</taxon>
        <taxon>Danio</taxon>
    </lineage>
</organism>
<reference evidence="2" key="1">
    <citation type="submission" date="2025-08" db="UniProtKB">
        <authorList>
            <consortium name="RefSeq"/>
        </authorList>
    </citation>
    <scope>IDENTIFICATION</scope>
    <source>
        <strain evidence="2">Tuebingen</strain>
        <tissue evidence="2">Fibroblasts and whole tissue</tissue>
    </source>
</reference>
<gene>
    <name evidence="2" type="primary">si:ch211-212k18.9</name>
</gene>
<dbReference type="RefSeq" id="XP_073764374.1">
    <property type="nucleotide sequence ID" value="XM_073908273.1"/>
</dbReference>
<name>A0AC58G3R0_DANRE</name>
<sequence length="249" mass="27617">MITAAEPEAEAAVSVEAAARSPSDSAEAGTLVEVSFQKNPRHKYKYLEGEPKILGITEIAITVFFIGWRISFYLEAWATNITILLSSIGIISGSVAIAAQNLHLPTLKACLGMQVVTSVAYFVCVVITLSEQHFHPGGCWNYHENYYEQIPSNSTCLHTESNKKKYFLQKKGNSVKNVMLKYLRNIFKRITFSHTEKLFNQLILLDELLETVQIILAITLAAYCCKVIPCCSPRSNVPVIVMTPPAASE</sequence>
<evidence type="ECO:0000313" key="2">
    <source>
        <dbReference type="RefSeq" id="XP_073764374.1"/>
    </source>
</evidence>